<proteinExistence type="predicted"/>
<gene>
    <name evidence="1" type="ORF">V2W30_33620</name>
</gene>
<organism evidence="1 2">
    <name type="scientific">Streptomyces citrinus</name>
    <dbReference type="NCBI Taxonomy" id="3118173"/>
    <lineage>
        <taxon>Bacteria</taxon>
        <taxon>Bacillati</taxon>
        <taxon>Actinomycetota</taxon>
        <taxon>Actinomycetes</taxon>
        <taxon>Kitasatosporales</taxon>
        <taxon>Streptomycetaceae</taxon>
        <taxon>Streptomyces</taxon>
    </lineage>
</organism>
<name>A0ACD5AL79_9ACTN</name>
<keyword evidence="2" id="KW-1185">Reference proteome</keyword>
<protein>
    <submittedName>
        <fullName evidence="1">Uncharacterized protein</fullName>
    </submittedName>
</protein>
<accession>A0ACD5AL79</accession>
<dbReference type="Proteomes" id="UP001432251">
    <property type="component" value="Chromosome"/>
</dbReference>
<reference evidence="1" key="1">
    <citation type="journal article" date="2025" name="Int. J. Syst. Evol. Microbiol.">
        <title>Streptomyces citrinus sp. nov., with yellow diffusible pigment.</title>
        <authorList>
            <person name="He Y."/>
            <person name="Yang E."/>
            <person name="Xu J."/>
            <person name="Sun Y."/>
            <person name="Sun L."/>
        </authorList>
    </citation>
    <scope>NUCLEOTIDE SEQUENCE</scope>
    <source>
        <strain evidence="1">Q6</strain>
    </source>
</reference>
<sequence length="158" mass="16944">MDESLCHLLDGLWTGGSALLCEPGVRSVYAAELARRADAVDRAPTEGPEQVRARARAAEALCSVVHLPPGAPGSWWHRYAEDAAGIALDAARAARAAGHDVEAFLPAGPYREAHRHTRADDVRLTAGGRPGETLACLRLWLRVGDQVYPGRVVYRGDA</sequence>
<dbReference type="EMBL" id="CP146022">
    <property type="protein sequence ID" value="WWQ67785.1"/>
    <property type="molecule type" value="Genomic_DNA"/>
</dbReference>
<evidence type="ECO:0000313" key="1">
    <source>
        <dbReference type="EMBL" id="WWQ67785.1"/>
    </source>
</evidence>
<evidence type="ECO:0000313" key="2">
    <source>
        <dbReference type="Proteomes" id="UP001432251"/>
    </source>
</evidence>